<protein>
    <submittedName>
        <fullName evidence="1">Uncharacterized protein</fullName>
    </submittedName>
</protein>
<sequence>MLRSPKVQTFVVLRGNLDVEGATERATQGNEYEVESFIGDDIRLENIFILSPPASVIASVVRHEAGARAVSPRVTETTADWHSPAPLSLESMKSENMWCLGKECKRN</sequence>
<accession>A0A016WFK6</accession>
<evidence type="ECO:0000313" key="1">
    <source>
        <dbReference type="EMBL" id="EYC38032.1"/>
    </source>
</evidence>
<reference evidence="2" key="1">
    <citation type="journal article" date="2015" name="Nat. Genet.">
        <title>The genome and transcriptome of the zoonotic hookworm Ancylostoma ceylanicum identify infection-specific gene families.</title>
        <authorList>
            <person name="Schwarz E.M."/>
            <person name="Hu Y."/>
            <person name="Antoshechkin I."/>
            <person name="Miller M.M."/>
            <person name="Sternberg P.W."/>
            <person name="Aroian R.V."/>
        </authorList>
    </citation>
    <scope>NUCLEOTIDE SEQUENCE</scope>
    <source>
        <strain evidence="2">HY135</strain>
    </source>
</reference>
<comment type="caution">
    <text evidence="1">The sequence shown here is derived from an EMBL/GenBank/DDBJ whole genome shotgun (WGS) entry which is preliminary data.</text>
</comment>
<dbReference type="EMBL" id="JARK01000348">
    <property type="protein sequence ID" value="EYC38032.1"/>
    <property type="molecule type" value="Genomic_DNA"/>
</dbReference>
<name>A0A016WFK6_9BILA</name>
<dbReference type="AlphaFoldDB" id="A0A016WFK6"/>
<gene>
    <name evidence="1" type="primary">Acey_s0748.g2026</name>
    <name evidence="1" type="ORF">Y032_0748g2026</name>
</gene>
<organism evidence="1 2">
    <name type="scientific">Ancylostoma ceylanicum</name>
    <dbReference type="NCBI Taxonomy" id="53326"/>
    <lineage>
        <taxon>Eukaryota</taxon>
        <taxon>Metazoa</taxon>
        <taxon>Ecdysozoa</taxon>
        <taxon>Nematoda</taxon>
        <taxon>Chromadorea</taxon>
        <taxon>Rhabditida</taxon>
        <taxon>Rhabditina</taxon>
        <taxon>Rhabditomorpha</taxon>
        <taxon>Strongyloidea</taxon>
        <taxon>Ancylostomatidae</taxon>
        <taxon>Ancylostomatinae</taxon>
        <taxon>Ancylostoma</taxon>
    </lineage>
</organism>
<evidence type="ECO:0000313" key="2">
    <source>
        <dbReference type="Proteomes" id="UP000024635"/>
    </source>
</evidence>
<proteinExistence type="predicted"/>
<dbReference type="Proteomes" id="UP000024635">
    <property type="component" value="Unassembled WGS sequence"/>
</dbReference>
<keyword evidence="2" id="KW-1185">Reference proteome</keyword>